<evidence type="ECO:0000259" key="1">
    <source>
        <dbReference type="Pfam" id="PF08350"/>
    </source>
</evidence>
<keyword evidence="4" id="KW-1185">Reference proteome</keyword>
<dbReference type="GeneID" id="14402424"/>
<name>L0K5J1_9EURY</name>
<dbReference type="InterPro" id="IPR057527">
    <property type="entry name" value="HVO_A0261-like_N"/>
</dbReference>
<evidence type="ECO:0000313" key="3">
    <source>
        <dbReference type="EMBL" id="AGB39373.1"/>
    </source>
</evidence>
<proteinExistence type="predicted"/>
<dbReference type="InterPro" id="IPR036388">
    <property type="entry name" value="WH-like_DNA-bd_sf"/>
</dbReference>
<feature type="domain" description="Methanogenesis regulatory protein FilR1 middle" evidence="1">
    <location>
        <begin position="141"/>
        <end position="270"/>
    </location>
</feature>
<dbReference type="STRING" id="694430.Natoc_3657"/>
<dbReference type="Pfam" id="PF08350">
    <property type="entry name" value="FilR1_middle"/>
    <property type="match status" value="1"/>
</dbReference>
<dbReference type="RefSeq" id="WP_015322807.1">
    <property type="nucleotide sequence ID" value="NC_019974.1"/>
</dbReference>
<dbReference type="InterPro" id="IPR013561">
    <property type="entry name" value="FilR1_middle_dom"/>
</dbReference>
<accession>L0K5J1</accession>
<dbReference type="Pfam" id="PF25213">
    <property type="entry name" value="HVO_A0261_N"/>
    <property type="match status" value="1"/>
</dbReference>
<evidence type="ECO:0000313" key="4">
    <source>
        <dbReference type="Proteomes" id="UP000010878"/>
    </source>
</evidence>
<reference evidence="3 4" key="1">
    <citation type="submission" date="2012-11" db="EMBL/GenBank/DDBJ databases">
        <title>FINISHED of Natronococcus occultus SP4, DSM 3396.</title>
        <authorList>
            <consortium name="DOE Joint Genome Institute"/>
            <person name="Eisen J."/>
            <person name="Huntemann M."/>
            <person name="Wei C.-L."/>
            <person name="Han J."/>
            <person name="Detter J.C."/>
            <person name="Han C."/>
            <person name="Tapia R."/>
            <person name="Chen A."/>
            <person name="Kyrpides N."/>
            <person name="Mavromatis K."/>
            <person name="Markowitz V."/>
            <person name="Szeto E."/>
            <person name="Ivanova N."/>
            <person name="Mikhailova N."/>
            <person name="Ovchinnikova G."/>
            <person name="Pagani I."/>
            <person name="Pati A."/>
            <person name="Goodwin L."/>
            <person name="Nordberg H.P."/>
            <person name="Cantor M.N."/>
            <person name="Hua S.X."/>
            <person name="Woyke T."/>
            <person name="Eisen J."/>
            <person name="Klenk H.-P."/>
            <person name="Klenk H.-P."/>
        </authorList>
    </citation>
    <scope>NUCLEOTIDE SEQUENCE [LARGE SCALE GENOMIC DNA]</scope>
    <source>
        <strain evidence="3 4">SP4</strain>
    </source>
</reference>
<organism evidence="3 4">
    <name type="scientific">Natronococcus occultus SP4</name>
    <dbReference type="NCBI Taxonomy" id="694430"/>
    <lineage>
        <taxon>Archaea</taxon>
        <taxon>Methanobacteriati</taxon>
        <taxon>Methanobacteriota</taxon>
        <taxon>Stenosarchaea group</taxon>
        <taxon>Halobacteria</taxon>
        <taxon>Halobacteriales</taxon>
        <taxon>Natrialbaceae</taxon>
        <taxon>Natronococcus</taxon>
    </lineage>
</organism>
<dbReference type="Proteomes" id="UP000010878">
    <property type="component" value="Chromosome"/>
</dbReference>
<protein>
    <submittedName>
        <fullName evidence="3">Transcriptional regulator, ArsR family</fullName>
    </submittedName>
</protein>
<dbReference type="KEGG" id="nou:Natoc_3657"/>
<dbReference type="eggNOG" id="arCOG02808">
    <property type="taxonomic scope" value="Archaea"/>
</dbReference>
<evidence type="ECO:0000259" key="2">
    <source>
        <dbReference type="Pfam" id="PF25213"/>
    </source>
</evidence>
<dbReference type="OrthoDB" id="330490at2157"/>
<dbReference type="AlphaFoldDB" id="L0K5J1"/>
<dbReference type="EMBL" id="CP003929">
    <property type="protein sequence ID" value="AGB39373.1"/>
    <property type="molecule type" value="Genomic_DNA"/>
</dbReference>
<dbReference type="SUPFAM" id="SSF46785">
    <property type="entry name" value="Winged helix' DNA-binding domain"/>
    <property type="match status" value="1"/>
</dbReference>
<dbReference type="HOGENOM" id="CLU_071220_0_1_2"/>
<feature type="domain" description="HVO-A0261-like N-terminal" evidence="2">
    <location>
        <begin position="24"/>
        <end position="107"/>
    </location>
</feature>
<dbReference type="Gene3D" id="1.10.10.10">
    <property type="entry name" value="Winged helix-like DNA-binding domain superfamily/Winged helix DNA-binding domain"/>
    <property type="match status" value="1"/>
</dbReference>
<dbReference type="InterPro" id="IPR036390">
    <property type="entry name" value="WH_DNA-bd_sf"/>
</dbReference>
<sequence>MDPHSSESGDRERKTGVSSTEAIDDVAYLVRSPHRTVALAALADGPRTRAELRDLTDVSRSTVGRTLRAFEERGWIEPTDEGYETTRLGGFVATGMRELLERVETELKLRDVWRWFPAETRELPLESLSRAVVTVAAVDDPYRPVNRFRSLLRETDRFRFVGFELALFELCRDELTDQVAGGMTTEVVDPPSVARYIRRTYPERSERMFASGNLTVLVHDGLPEYGLSLFDDRIAICGYHTDSGTVRILIDTDDRTVREWAESTYAAYRREARPFQAETPLE</sequence>
<gene>
    <name evidence="3" type="ORF">Natoc_3657</name>
</gene>